<sequence>MGSLMDLVLDQNDKLGLDRHETYFLGGTLMEGGSDTSSSIILGFIHAMTKWGNVLKKAQAEIDSVVGEDRTPVWSDYQNLPYIAATVKEAMRWRPAVPLAFPHAAAEDDWIDGKFIPKGSTVILNSWGLHHDKKRFPNPDVFDPDHFKGQMALASELSTSADYESRDHYGYGAGRRLCPGIHLAERNLFLGISKLIWAFSIEPGLDGQGKPIEPDFNPATGYSEGFLVCAKDFPCRIKPRSEARRATITKEYEEAQRSVFSKYENPQ</sequence>
<keyword evidence="5" id="KW-0408">Iron</keyword>
<dbReference type="PANTHER" id="PTHR46300">
    <property type="entry name" value="P450, PUTATIVE (EUROFUNG)-RELATED-RELATED"/>
    <property type="match status" value="1"/>
</dbReference>
<keyword evidence="4" id="KW-0560">Oxidoreductase</keyword>
<name>A0ABR3XZC6_9EURO</name>
<dbReference type="InterPro" id="IPR001128">
    <property type="entry name" value="Cyt_P450"/>
</dbReference>
<dbReference type="InterPro" id="IPR002401">
    <property type="entry name" value="Cyt_P450_E_grp-I"/>
</dbReference>
<evidence type="ECO:0000256" key="6">
    <source>
        <dbReference type="ARBA" id="ARBA00023033"/>
    </source>
</evidence>
<comment type="cofactor">
    <cofactor evidence="1">
        <name>heme</name>
        <dbReference type="ChEBI" id="CHEBI:30413"/>
    </cofactor>
</comment>
<evidence type="ECO:0000256" key="5">
    <source>
        <dbReference type="ARBA" id="ARBA00023004"/>
    </source>
</evidence>
<dbReference type="PRINTS" id="PR00463">
    <property type="entry name" value="EP450I"/>
</dbReference>
<evidence type="ECO:0000256" key="2">
    <source>
        <dbReference type="ARBA" id="ARBA00010617"/>
    </source>
</evidence>
<evidence type="ECO:0008006" key="9">
    <source>
        <dbReference type="Google" id="ProtNLM"/>
    </source>
</evidence>
<dbReference type="SUPFAM" id="SSF48264">
    <property type="entry name" value="Cytochrome P450"/>
    <property type="match status" value="1"/>
</dbReference>
<evidence type="ECO:0000313" key="8">
    <source>
        <dbReference type="Proteomes" id="UP001583193"/>
    </source>
</evidence>
<dbReference type="Pfam" id="PF00067">
    <property type="entry name" value="p450"/>
    <property type="match status" value="1"/>
</dbReference>
<accession>A0ABR3XZC6</accession>
<proteinExistence type="inferred from homology"/>
<keyword evidence="8" id="KW-1185">Reference proteome</keyword>
<keyword evidence="3" id="KW-0479">Metal-binding</keyword>
<gene>
    <name evidence="7" type="ORF">Plec18167_003566</name>
</gene>
<dbReference type="PRINTS" id="PR00385">
    <property type="entry name" value="P450"/>
</dbReference>
<dbReference type="EMBL" id="JAVDPF010000008">
    <property type="protein sequence ID" value="KAL1881025.1"/>
    <property type="molecule type" value="Genomic_DNA"/>
</dbReference>
<comment type="similarity">
    <text evidence="2">Belongs to the cytochrome P450 family.</text>
</comment>
<protein>
    <recommendedName>
        <fullName evidence="9">Cytochrome P450</fullName>
    </recommendedName>
</protein>
<organism evidence="7 8">
    <name type="scientific">Paecilomyces lecythidis</name>
    <dbReference type="NCBI Taxonomy" id="3004212"/>
    <lineage>
        <taxon>Eukaryota</taxon>
        <taxon>Fungi</taxon>
        <taxon>Dikarya</taxon>
        <taxon>Ascomycota</taxon>
        <taxon>Pezizomycotina</taxon>
        <taxon>Eurotiomycetes</taxon>
        <taxon>Eurotiomycetidae</taxon>
        <taxon>Eurotiales</taxon>
        <taxon>Thermoascaceae</taxon>
        <taxon>Paecilomyces</taxon>
    </lineage>
</organism>
<comment type="caution">
    <text evidence="7">The sequence shown here is derived from an EMBL/GenBank/DDBJ whole genome shotgun (WGS) entry which is preliminary data.</text>
</comment>
<evidence type="ECO:0000256" key="4">
    <source>
        <dbReference type="ARBA" id="ARBA00023002"/>
    </source>
</evidence>
<dbReference type="InterPro" id="IPR036396">
    <property type="entry name" value="Cyt_P450_sf"/>
</dbReference>
<dbReference type="Proteomes" id="UP001583193">
    <property type="component" value="Unassembled WGS sequence"/>
</dbReference>
<dbReference type="PANTHER" id="PTHR46300:SF2">
    <property type="entry name" value="CYTOCHROME P450 MONOOXYGENASE ALNH-RELATED"/>
    <property type="match status" value="1"/>
</dbReference>
<keyword evidence="6" id="KW-0503">Monooxygenase</keyword>
<evidence type="ECO:0000256" key="3">
    <source>
        <dbReference type="ARBA" id="ARBA00022723"/>
    </source>
</evidence>
<dbReference type="Gene3D" id="1.10.630.10">
    <property type="entry name" value="Cytochrome P450"/>
    <property type="match status" value="1"/>
</dbReference>
<evidence type="ECO:0000313" key="7">
    <source>
        <dbReference type="EMBL" id="KAL1881025.1"/>
    </source>
</evidence>
<dbReference type="InterPro" id="IPR050364">
    <property type="entry name" value="Cytochrome_P450_fung"/>
</dbReference>
<reference evidence="7 8" key="1">
    <citation type="journal article" date="2024" name="IMA Fungus">
        <title>IMA Genome - F19 : A genome assembly and annotation guide to empower mycologists, including annotated draft genome sequences of Ceratocystis pirilliformis, Diaporthe australafricana, Fusarium ophioides, Paecilomyces lecythidis, and Sporothrix stenoceras.</title>
        <authorList>
            <person name="Aylward J."/>
            <person name="Wilson A.M."/>
            <person name="Visagie C.M."/>
            <person name="Spraker J."/>
            <person name="Barnes I."/>
            <person name="Buitendag C."/>
            <person name="Ceriani C."/>
            <person name="Del Mar Angel L."/>
            <person name="du Plessis D."/>
            <person name="Fuchs T."/>
            <person name="Gasser K."/>
            <person name="Kramer D."/>
            <person name="Li W."/>
            <person name="Munsamy K."/>
            <person name="Piso A."/>
            <person name="Price J.L."/>
            <person name="Sonnekus B."/>
            <person name="Thomas C."/>
            <person name="van der Nest A."/>
            <person name="van Dijk A."/>
            <person name="van Heerden A."/>
            <person name="van Vuuren N."/>
            <person name="Yilmaz N."/>
            <person name="Duong T.A."/>
            <person name="van der Merwe N.A."/>
            <person name="Wingfield M.J."/>
            <person name="Wingfield B.D."/>
        </authorList>
    </citation>
    <scope>NUCLEOTIDE SEQUENCE [LARGE SCALE GENOMIC DNA]</scope>
    <source>
        <strain evidence="7 8">CMW 18167</strain>
    </source>
</reference>
<evidence type="ECO:0000256" key="1">
    <source>
        <dbReference type="ARBA" id="ARBA00001971"/>
    </source>
</evidence>